<feature type="region of interest" description="Disordered" evidence="1">
    <location>
        <begin position="1"/>
        <end position="25"/>
    </location>
</feature>
<name>A0ABP8R9S0_9ACTN</name>
<keyword evidence="4" id="KW-1185">Reference proteome</keyword>
<dbReference type="InterPro" id="IPR001387">
    <property type="entry name" value="Cro/C1-type_HTH"/>
</dbReference>
<reference evidence="4" key="1">
    <citation type="journal article" date="2019" name="Int. J. Syst. Evol. Microbiol.">
        <title>The Global Catalogue of Microorganisms (GCM) 10K type strain sequencing project: providing services to taxonomists for standard genome sequencing and annotation.</title>
        <authorList>
            <consortium name="The Broad Institute Genomics Platform"/>
            <consortium name="The Broad Institute Genome Sequencing Center for Infectious Disease"/>
            <person name="Wu L."/>
            <person name="Ma J."/>
        </authorList>
    </citation>
    <scope>NUCLEOTIDE SEQUENCE [LARGE SCALE GENOMIC DNA]</scope>
    <source>
        <strain evidence="4">JCM 17933</strain>
    </source>
</reference>
<dbReference type="RefSeq" id="WP_345475930.1">
    <property type="nucleotide sequence ID" value="NZ_BAABHF010000096.1"/>
</dbReference>
<evidence type="ECO:0000256" key="1">
    <source>
        <dbReference type="SAM" id="MobiDB-lite"/>
    </source>
</evidence>
<dbReference type="Pfam" id="PF19054">
    <property type="entry name" value="DUF5753"/>
    <property type="match status" value="1"/>
</dbReference>
<dbReference type="EMBL" id="BAABHF010000096">
    <property type="protein sequence ID" value="GAA4522827.1"/>
    <property type="molecule type" value="Genomic_DNA"/>
</dbReference>
<sequence length="292" mass="32427">MPTSTHLRERKKLGDRLREVRESTGLSGNRFAQRLGWLQSKVSKLETAKQSPTPQEIREWGVAAGAPPAVVDELLAQLERARMEYATWKEHYRAAGGASGKQISVRTLEAQTTRIRKFQPAMIPSQLQTAEYARELLHLPSGPAAWGASETDIDQMVAARMERQQILYQPAKRIQLIVLEAALRTRLCSPGTMAGQLDRLIGLTGLPALEFGIIPFERAVPVFPTSGFVIFDDHLVVVETLTGEQQLSDPDELTHYERWFDLLRETASIGRDAVPIIKRALVGLADAGEPAE</sequence>
<comment type="caution">
    <text evidence="3">The sequence shown here is derived from an EMBL/GenBank/DDBJ whole genome shotgun (WGS) entry which is preliminary data.</text>
</comment>
<protein>
    <submittedName>
        <fullName evidence="3">Helix-turn-helix transcriptional regulator</fullName>
    </submittedName>
</protein>
<evidence type="ECO:0000259" key="2">
    <source>
        <dbReference type="Pfam" id="PF19054"/>
    </source>
</evidence>
<dbReference type="InterPro" id="IPR010982">
    <property type="entry name" value="Lambda_DNA-bd_dom_sf"/>
</dbReference>
<accession>A0ABP8R9S0</accession>
<dbReference type="Gene3D" id="1.10.260.40">
    <property type="entry name" value="lambda repressor-like DNA-binding domains"/>
    <property type="match status" value="1"/>
</dbReference>
<dbReference type="Proteomes" id="UP001500503">
    <property type="component" value="Unassembled WGS sequence"/>
</dbReference>
<gene>
    <name evidence="3" type="ORF">GCM10023191_102290</name>
</gene>
<organism evidence="3 4">
    <name type="scientific">Actinoallomurus oryzae</name>
    <dbReference type="NCBI Taxonomy" id="502180"/>
    <lineage>
        <taxon>Bacteria</taxon>
        <taxon>Bacillati</taxon>
        <taxon>Actinomycetota</taxon>
        <taxon>Actinomycetes</taxon>
        <taxon>Streptosporangiales</taxon>
        <taxon>Thermomonosporaceae</taxon>
        <taxon>Actinoallomurus</taxon>
    </lineage>
</organism>
<evidence type="ECO:0000313" key="3">
    <source>
        <dbReference type="EMBL" id="GAA4522827.1"/>
    </source>
</evidence>
<dbReference type="SUPFAM" id="SSF47413">
    <property type="entry name" value="lambda repressor-like DNA-binding domains"/>
    <property type="match status" value="1"/>
</dbReference>
<feature type="domain" description="DUF5753" evidence="2">
    <location>
        <begin position="106"/>
        <end position="278"/>
    </location>
</feature>
<evidence type="ECO:0000313" key="4">
    <source>
        <dbReference type="Proteomes" id="UP001500503"/>
    </source>
</evidence>
<feature type="compositionally biased region" description="Basic and acidic residues" evidence="1">
    <location>
        <begin position="12"/>
        <end position="22"/>
    </location>
</feature>
<dbReference type="CDD" id="cd00093">
    <property type="entry name" value="HTH_XRE"/>
    <property type="match status" value="1"/>
</dbReference>
<dbReference type="Pfam" id="PF13560">
    <property type="entry name" value="HTH_31"/>
    <property type="match status" value="1"/>
</dbReference>
<proteinExistence type="predicted"/>
<dbReference type="InterPro" id="IPR043917">
    <property type="entry name" value="DUF5753"/>
</dbReference>